<accession>A0A1E3P1E7</accession>
<keyword evidence="3" id="KW-1185">Reference proteome</keyword>
<feature type="compositionally biased region" description="Low complexity" evidence="1">
    <location>
        <begin position="62"/>
        <end position="79"/>
    </location>
</feature>
<proteinExistence type="predicted"/>
<feature type="compositionally biased region" description="Basic and acidic residues" evidence="1">
    <location>
        <begin position="1"/>
        <end position="12"/>
    </location>
</feature>
<evidence type="ECO:0000313" key="2">
    <source>
        <dbReference type="EMBL" id="ODQ58737.1"/>
    </source>
</evidence>
<dbReference type="GeneID" id="30203657"/>
<protein>
    <submittedName>
        <fullName evidence="2">Uncharacterized protein</fullName>
    </submittedName>
</protein>
<feature type="region of interest" description="Disordered" evidence="1">
    <location>
        <begin position="1"/>
        <end position="79"/>
    </location>
</feature>
<reference evidence="2 3" key="1">
    <citation type="journal article" date="2016" name="Proc. Natl. Acad. Sci. U.S.A.">
        <title>Comparative genomics of biotechnologically important yeasts.</title>
        <authorList>
            <person name="Riley R."/>
            <person name="Haridas S."/>
            <person name="Wolfe K.H."/>
            <person name="Lopes M.R."/>
            <person name="Hittinger C.T."/>
            <person name="Goeker M."/>
            <person name="Salamov A.A."/>
            <person name="Wisecaver J.H."/>
            <person name="Long T.M."/>
            <person name="Calvey C.H."/>
            <person name="Aerts A.L."/>
            <person name="Barry K.W."/>
            <person name="Choi C."/>
            <person name="Clum A."/>
            <person name="Coughlan A.Y."/>
            <person name="Deshpande S."/>
            <person name="Douglass A.P."/>
            <person name="Hanson S.J."/>
            <person name="Klenk H.-P."/>
            <person name="LaButti K.M."/>
            <person name="Lapidus A."/>
            <person name="Lindquist E.A."/>
            <person name="Lipzen A.M."/>
            <person name="Meier-Kolthoff J.P."/>
            <person name="Ohm R.A."/>
            <person name="Otillar R.P."/>
            <person name="Pangilinan J.L."/>
            <person name="Peng Y."/>
            <person name="Rokas A."/>
            <person name="Rosa C.A."/>
            <person name="Scheuner C."/>
            <person name="Sibirny A.A."/>
            <person name="Slot J.C."/>
            <person name="Stielow J.B."/>
            <person name="Sun H."/>
            <person name="Kurtzman C.P."/>
            <person name="Blackwell M."/>
            <person name="Grigoriev I.V."/>
            <person name="Jeffries T.W."/>
        </authorList>
    </citation>
    <scope>NUCLEOTIDE SEQUENCE [LARGE SCALE GENOMIC DNA]</scope>
    <source>
        <strain evidence="3">ATCC 58044 / CBS 1984 / NCYC 433 / NRRL Y-366-8</strain>
    </source>
</reference>
<dbReference type="EMBL" id="KV454211">
    <property type="protein sequence ID" value="ODQ58737.1"/>
    <property type="molecule type" value="Genomic_DNA"/>
</dbReference>
<dbReference type="Proteomes" id="UP000094112">
    <property type="component" value="Unassembled WGS sequence"/>
</dbReference>
<name>A0A1E3P1E7_WICAA</name>
<evidence type="ECO:0000313" key="3">
    <source>
        <dbReference type="Proteomes" id="UP000094112"/>
    </source>
</evidence>
<gene>
    <name evidence="2" type="ORF">WICANDRAFT_93268</name>
</gene>
<evidence type="ECO:0000256" key="1">
    <source>
        <dbReference type="SAM" id="MobiDB-lite"/>
    </source>
</evidence>
<sequence>MSQQSKSREQRFKKYTNRHQVPVHPLESDTSTTIYHDALELQGDNSDTANSDTTITETSNHPTEFTSSNFETTPTTETEMPQSTTADALANLFQQVQSLTLQLSEVRESVPINEIQPDITSTLKRFFPSLIIEENKVLGTKLLSEISGSQIVVKENELIRQFDSNICQQLLNFQTRAGFLQLSFSQYGNFLYQFLDSYNKAVINKNTNIQDEERNYNYLQMLKTLLQDYDFHREEITRFQNLLQCEPVIGQTVSGYFETLFQMSRDVHSFSSYSVIQFRVIKILDLIIPNLNLHQFFIIQNRNEFYTLLSRYNLSQHKFTAELISQLNSSPQLVNTSTTAPPTSFPNSAITYAVNPSIKRFNKSNNNKSTEPSKRKFKNYFCKRCSCSRCEINKKLYDDYIKRKPASNAAVNVIYQDDLLDAEIELIPNDQLHFEEADDVLGIEEITPPSDAASGLDDETQEQQVLYEITANAGLTSNTNYRPIY</sequence>
<feature type="compositionally biased region" description="Polar residues" evidence="1">
    <location>
        <begin position="43"/>
        <end position="61"/>
    </location>
</feature>
<dbReference type="RefSeq" id="XP_019037944.1">
    <property type="nucleotide sequence ID" value="XM_019186411.1"/>
</dbReference>
<organism evidence="2 3">
    <name type="scientific">Wickerhamomyces anomalus (strain ATCC 58044 / CBS 1984 / NCYC 433 / NRRL Y-366-8)</name>
    <name type="common">Yeast</name>
    <name type="synonym">Hansenula anomala</name>
    <dbReference type="NCBI Taxonomy" id="683960"/>
    <lineage>
        <taxon>Eukaryota</taxon>
        <taxon>Fungi</taxon>
        <taxon>Dikarya</taxon>
        <taxon>Ascomycota</taxon>
        <taxon>Saccharomycotina</taxon>
        <taxon>Saccharomycetes</taxon>
        <taxon>Phaffomycetales</taxon>
        <taxon>Wickerhamomycetaceae</taxon>
        <taxon>Wickerhamomyces</taxon>
    </lineage>
</organism>
<dbReference type="AlphaFoldDB" id="A0A1E3P1E7"/>